<comment type="caution">
    <text evidence="2">The sequence shown here is derived from an EMBL/GenBank/DDBJ whole genome shotgun (WGS) entry which is preliminary data.</text>
</comment>
<gene>
    <name evidence="2" type="ORF">LX83_002814</name>
</gene>
<dbReference type="EMBL" id="JAMTCK010000006">
    <property type="protein sequence ID" value="MCP2165955.1"/>
    <property type="molecule type" value="Genomic_DNA"/>
</dbReference>
<dbReference type="RefSeq" id="WP_253771356.1">
    <property type="nucleotide sequence ID" value="NZ_JAMTCK010000006.1"/>
</dbReference>
<evidence type="ECO:0000313" key="2">
    <source>
        <dbReference type="EMBL" id="MCP2165955.1"/>
    </source>
</evidence>
<dbReference type="Pfam" id="PF14012">
    <property type="entry name" value="DUF4229"/>
    <property type="match status" value="1"/>
</dbReference>
<accession>A0AAE3GD82</accession>
<protein>
    <recommendedName>
        <fullName evidence="4">DUF4229 domain-containing protein</fullName>
    </recommendedName>
</protein>
<evidence type="ECO:0008006" key="4">
    <source>
        <dbReference type="Google" id="ProtNLM"/>
    </source>
</evidence>
<sequence length="86" mass="9002">MPTATRAGRLGLDITVYALARFGLIAALAAVLALFQVPLVVGLAVAIVVMAPLSLVLLRGLRTRVATGLAERAVVRQALRAQLRGE</sequence>
<name>A0AAE3GD82_9PSEU</name>
<evidence type="ECO:0000313" key="3">
    <source>
        <dbReference type="Proteomes" id="UP001206128"/>
    </source>
</evidence>
<evidence type="ECO:0000256" key="1">
    <source>
        <dbReference type="SAM" id="Phobius"/>
    </source>
</evidence>
<proteinExistence type="predicted"/>
<dbReference type="AlphaFoldDB" id="A0AAE3GD82"/>
<reference evidence="2" key="1">
    <citation type="submission" date="2022-06" db="EMBL/GenBank/DDBJ databases">
        <title>Genomic Encyclopedia of Archaeal and Bacterial Type Strains, Phase II (KMG-II): from individual species to whole genera.</title>
        <authorList>
            <person name="Goeker M."/>
        </authorList>
    </citation>
    <scope>NUCLEOTIDE SEQUENCE</scope>
    <source>
        <strain evidence="2">DSM 43935</strain>
    </source>
</reference>
<keyword evidence="1" id="KW-0812">Transmembrane</keyword>
<feature type="transmembrane region" description="Helical" evidence="1">
    <location>
        <begin position="39"/>
        <end position="58"/>
    </location>
</feature>
<organism evidence="2 3">
    <name type="scientific">Goodfellowiella coeruleoviolacea</name>
    <dbReference type="NCBI Taxonomy" id="334858"/>
    <lineage>
        <taxon>Bacteria</taxon>
        <taxon>Bacillati</taxon>
        <taxon>Actinomycetota</taxon>
        <taxon>Actinomycetes</taxon>
        <taxon>Pseudonocardiales</taxon>
        <taxon>Pseudonocardiaceae</taxon>
        <taxon>Goodfellowiella</taxon>
    </lineage>
</organism>
<keyword evidence="1" id="KW-0472">Membrane</keyword>
<dbReference type="InterPro" id="IPR025323">
    <property type="entry name" value="DUF4229"/>
</dbReference>
<keyword evidence="1" id="KW-1133">Transmembrane helix</keyword>
<feature type="transmembrane region" description="Helical" evidence="1">
    <location>
        <begin position="12"/>
        <end position="33"/>
    </location>
</feature>
<keyword evidence="3" id="KW-1185">Reference proteome</keyword>
<dbReference type="Proteomes" id="UP001206128">
    <property type="component" value="Unassembled WGS sequence"/>
</dbReference>